<dbReference type="Proteomes" id="UP001222325">
    <property type="component" value="Unassembled WGS sequence"/>
</dbReference>
<evidence type="ECO:0000313" key="7">
    <source>
        <dbReference type="Proteomes" id="UP001222325"/>
    </source>
</evidence>
<dbReference type="PROSITE" id="PS50865">
    <property type="entry name" value="ZF_MYND_2"/>
    <property type="match status" value="1"/>
</dbReference>
<comment type="caution">
    <text evidence="6">The sequence shown here is derived from an EMBL/GenBank/DDBJ whole genome shotgun (WGS) entry which is preliminary data.</text>
</comment>
<reference evidence="6" key="1">
    <citation type="submission" date="2023-03" db="EMBL/GenBank/DDBJ databases">
        <title>Massive genome expansion in bonnet fungi (Mycena s.s.) driven by repeated elements and novel gene families across ecological guilds.</title>
        <authorList>
            <consortium name="Lawrence Berkeley National Laboratory"/>
            <person name="Harder C.B."/>
            <person name="Miyauchi S."/>
            <person name="Viragh M."/>
            <person name="Kuo A."/>
            <person name="Thoen E."/>
            <person name="Andreopoulos B."/>
            <person name="Lu D."/>
            <person name="Skrede I."/>
            <person name="Drula E."/>
            <person name="Henrissat B."/>
            <person name="Morin E."/>
            <person name="Kohler A."/>
            <person name="Barry K."/>
            <person name="LaButti K."/>
            <person name="Morin E."/>
            <person name="Salamov A."/>
            <person name="Lipzen A."/>
            <person name="Mereny Z."/>
            <person name="Hegedus B."/>
            <person name="Baldrian P."/>
            <person name="Stursova M."/>
            <person name="Weitz H."/>
            <person name="Taylor A."/>
            <person name="Grigoriev I.V."/>
            <person name="Nagy L.G."/>
            <person name="Martin F."/>
            <person name="Kauserud H."/>
        </authorList>
    </citation>
    <scope>NUCLEOTIDE SEQUENCE</scope>
    <source>
        <strain evidence="6">CBHHK173m</strain>
    </source>
</reference>
<accession>A0AAD6UJJ7</accession>
<dbReference type="Pfam" id="PF01753">
    <property type="entry name" value="zf-MYND"/>
    <property type="match status" value="1"/>
</dbReference>
<dbReference type="EMBL" id="JARJCN010000005">
    <property type="protein sequence ID" value="KAJ7100913.1"/>
    <property type="molecule type" value="Genomic_DNA"/>
</dbReference>
<keyword evidence="1" id="KW-0479">Metal-binding</keyword>
<proteinExistence type="predicted"/>
<name>A0AAD6UJJ7_9AGAR</name>
<evidence type="ECO:0000313" key="6">
    <source>
        <dbReference type="EMBL" id="KAJ7100913.1"/>
    </source>
</evidence>
<dbReference type="Gene3D" id="6.10.140.2220">
    <property type="match status" value="1"/>
</dbReference>
<dbReference type="AlphaFoldDB" id="A0AAD6UJJ7"/>
<keyword evidence="7" id="KW-1185">Reference proteome</keyword>
<keyword evidence="3" id="KW-0862">Zinc</keyword>
<evidence type="ECO:0000256" key="3">
    <source>
        <dbReference type="ARBA" id="ARBA00022833"/>
    </source>
</evidence>
<sequence length="418" mass="46683">MEEYIEGAGGTSELALLLLKHVDVSLAGFMDDSQYLLSALGFLNRAQVRNGALRPALLAHGMMRTHTGVLAALGRSADPCQGFAREMLINYSLVLLPSFLCAEPMPRHAIQALKAGLLSALINISLNFTDAQVLQPLEYILKKILPAAMAHYSVLWRMVTMLSTLGAVVASRPFKASRMYPFWRVILEVAVDRLPVLTDYEAVRESMRACDNGPCSKIGGKSAFSRCSGCYSVYYCSAPCQKADWRLGRHREACATLHASRHTDLLRGRELSFMRALVHADYLAQRTEILCLQIGYLNQRPDVDIYLLFWYTEGKVDIKIYRVGVYPPTYDWGIDWAYWARRKRASGGRMELHLVVTTCWAGGTCARMIPRRCRDARVSEGLARIAALPMPRGGEDVVGDMYEPLVIALKEEDEGSIH</sequence>
<evidence type="ECO:0000256" key="2">
    <source>
        <dbReference type="ARBA" id="ARBA00022771"/>
    </source>
</evidence>
<evidence type="ECO:0000256" key="1">
    <source>
        <dbReference type="ARBA" id="ARBA00022723"/>
    </source>
</evidence>
<keyword evidence="2 4" id="KW-0863">Zinc-finger</keyword>
<protein>
    <recommendedName>
        <fullName evidence="5">MYND-type domain-containing protein</fullName>
    </recommendedName>
</protein>
<dbReference type="GO" id="GO:0008270">
    <property type="term" value="F:zinc ion binding"/>
    <property type="evidence" value="ECO:0007669"/>
    <property type="project" value="UniProtKB-KW"/>
</dbReference>
<dbReference type="SUPFAM" id="SSF144232">
    <property type="entry name" value="HIT/MYND zinc finger-like"/>
    <property type="match status" value="1"/>
</dbReference>
<evidence type="ECO:0000259" key="5">
    <source>
        <dbReference type="PROSITE" id="PS50865"/>
    </source>
</evidence>
<dbReference type="InterPro" id="IPR002893">
    <property type="entry name" value="Znf_MYND"/>
</dbReference>
<feature type="domain" description="MYND-type" evidence="5">
    <location>
        <begin position="215"/>
        <end position="254"/>
    </location>
</feature>
<organism evidence="6 7">
    <name type="scientific">Mycena belliarum</name>
    <dbReference type="NCBI Taxonomy" id="1033014"/>
    <lineage>
        <taxon>Eukaryota</taxon>
        <taxon>Fungi</taxon>
        <taxon>Dikarya</taxon>
        <taxon>Basidiomycota</taxon>
        <taxon>Agaricomycotina</taxon>
        <taxon>Agaricomycetes</taxon>
        <taxon>Agaricomycetidae</taxon>
        <taxon>Agaricales</taxon>
        <taxon>Marasmiineae</taxon>
        <taxon>Mycenaceae</taxon>
        <taxon>Mycena</taxon>
    </lineage>
</organism>
<evidence type="ECO:0000256" key="4">
    <source>
        <dbReference type="PROSITE-ProRule" id="PRU00134"/>
    </source>
</evidence>
<gene>
    <name evidence="6" type="ORF">B0H15DRAFT_464592</name>
</gene>